<protein>
    <submittedName>
        <fullName evidence="8">FTR1 family protein</fullName>
    </submittedName>
</protein>
<dbReference type="Pfam" id="PF03239">
    <property type="entry name" value="FTR1"/>
    <property type="match status" value="1"/>
</dbReference>
<feature type="transmembrane region" description="Helical" evidence="6">
    <location>
        <begin position="368"/>
        <end position="393"/>
    </location>
</feature>
<reference evidence="8" key="1">
    <citation type="submission" date="2022-01" db="EMBL/GenBank/DDBJ databases">
        <title>Paenibacillus spongiae sp. nov., isolated from marine sponge.</title>
        <authorList>
            <person name="Li Z."/>
            <person name="Zhang M."/>
        </authorList>
    </citation>
    <scope>NUCLEOTIDE SEQUENCE</scope>
    <source>
        <strain evidence="8">PHS-Z3</strain>
    </source>
</reference>
<feature type="transmembrane region" description="Helical" evidence="6">
    <location>
        <begin position="563"/>
        <end position="580"/>
    </location>
</feature>
<evidence type="ECO:0000256" key="4">
    <source>
        <dbReference type="ARBA" id="ARBA00022989"/>
    </source>
</evidence>
<dbReference type="EMBL" id="CP091430">
    <property type="protein sequence ID" value="UVI33263.1"/>
    <property type="molecule type" value="Genomic_DNA"/>
</dbReference>
<evidence type="ECO:0000313" key="9">
    <source>
        <dbReference type="Proteomes" id="UP001057877"/>
    </source>
</evidence>
<dbReference type="PANTHER" id="PTHR31632">
    <property type="entry name" value="IRON TRANSPORTER FTH1"/>
    <property type="match status" value="1"/>
</dbReference>
<keyword evidence="3 6" id="KW-0812">Transmembrane</keyword>
<keyword evidence="7" id="KW-0732">Signal</keyword>
<keyword evidence="4 6" id="KW-1133">Transmembrane helix</keyword>
<accession>A0ABY5SI69</accession>
<feature type="chain" id="PRO_5045268058" evidence="7">
    <location>
        <begin position="27"/>
        <end position="590"/>
    </location>
</feature>
<dbReference type="Proteomes" id="UP001057877">
    <property type="component" value="Chromosome"/>
</dbReference>
<evidence type="ECO:0000256" key="6">
    <source>
        <dbReference type="SAM" id="Phobius"/>
    </source>
</evidence>
<keyword evidence="9" id="KW-1185">Reference proteome</keyword>
<evidence type="ECO:0000313" key="8">
    <source>
        <dbReference type="EMBL" id="UVI33263.1"/>
    </source>
</evidence>
<evidence type="ECO:0000256" key="1">
    <source>
        <dbReference type="ARBA" id="ARBA00004141"/>
    </source>
</evidence>
<feature type="transmembrane region" description="Helical" evidence="6">
    <location>
        <begin position="511"/>
        <end position="528"/>
    </location>
</feature>
<feature type="signal peptide" evidence="7">
    <location>
        <begin position="1"/>
        <end position="26"/>
    </location>
</feature>
<comment type="subcellular location">
    <subcellularLocation>
        <location evidence="1">Membrane</location>
        <topology evidence="1">Multi-pass membrane protein</topology>
    </subcellularLocation>
</comment>
<name>A0ABY5SI69_9BACL</name>
<keyword evidence="5 6" id="KW-0472">Membrane</keyword>
<sequence>MKKLPIRLFAIAAAMLLFIAASGVMAAAPEEESLDRLLPLVGGALVDAGKGQWSDAAEEVKLFEKAWQEIGNSSTKSSDRVNEALETAKKAIGAADAKPEEAYQAVSGLTSAVRDYVNEVKPKENTTEAAKQAVVKLVPVLKQTIVKAEKADWPAAQDSYKQFVNQWGKIEGKVRTSDSRAYANIETKLSFARIALQAEPPREEAAVSGLQALADAIQQFIDGKAESASAATDSVSIGDMLILINQAETAIDAGQSDRALTVMQTFIAQWPSAEGAVSTRSQSDYNKIESEMTKASSYLLSSPPKTEQALASMNVLRMTLEPYTSASSYSAWDAAAILLREGVETLLVVTALLAFLQRSGNGDNQKWIWGGAITGLVVSIGFAILLTYVIAAVSAGTTREMLEGYIGLASVVMMLGVAIWLHSKANVQGWNQYIRKQTGSALESGKLWYLFAIAGLAILREGAETAIFYIGMAPAIEWSQLLIGTGAAALILAVLGIVIIRSSARLPIRPFLLVATLLIYYLVFKFMGQSLHSLQISGQLPTHVLDSMPTITWLGFYSTWETIIPQLIVVVIIILQVVLIERKKRPNIAV</sequence>
<feature type="transmembrane region" description="Helical" evidence="6">
    <location>
        <begin position="337"/>
        <end position="356"/>
    </location>
</feature>
<dbReference type="PANTHER" id="PTHR31632:SF2">
    <property type="entry name" value="PLASMA MEMBRANE IRON PERMEASE"/>
    <property type="match status" value="1"/>
</dbReference>
<proteinExistence type="inferred from homology"/>
<dbReference type="RefSeq" id="WP_258389316.1">
    <property type="nucleotide sequence ID" value="NZ_CP091430.1"/>
</dbReference>
<dbReference type="InterPro" id="IPR004923">
    <property type="entry name" value="FTR1/Fip1/EfeU"/>
</dbReference>
<comment type="similarity">
    <text evidence="2">Belongs to the oxidase-dependent Fe transporter (OFeT) (TC 9.A.10.1) family.</text>
</comment>
<evidence type="ECO:0000256" key="7">
    <source>
        <dbReference type="SAM" id="SignalP"/>
    </source>
</evidence>
<gene>
    <name evidence="8" type="ORF">L1F29_16075</name>
</gene>
<evidence type="ECO:0000256" key="2">
    <source>
        <dbReference type="ARBA" id="ARBA00008333"/>
    </source>
</evidence>
<feature type="transmembrane region" description="Helical" evidence="6">
    <location>
        <begin position="447"/>
        <end position="472"/>
    </location>
</feature>
<organism evidence="8 9">
    <name type="scientific">Paenibacillus spongiae</name>
    <dbReference type="NCBI Taxonomy" id="2909671"/>
    <lineage>
        <taxon>Bacteria</taxon>
        <taxon>Bacillati</taxon>
        <taxon>Bacillota</taxon>
        <taxon>Bacilli</taxon>
        <taxon>Bacillales</taxon>
        <taxon>Paenibacillaceae</taxon>
        <taxon>Paenibacillus</taxon>
    </lineage>
</organism>
<feature type="transmembrane region" description="Helical" evidence="6">
    <location>
        <begin position="405"/>
        <end position="427"/>
    </location>
</feature>
<feature type="transmembrane region" description="Helical" evidence="6">
    <location>
        <begin position="478"/>
        <end position="499"/>
    </location>
</feature>
<evidence type="ECO:0000256" key="3">
    <source>
        <dbReference type="ARBA" id="ARBA00022692"/>
    </source>
</evidence>
<evidence type="ECO:0000256" key="5">
    <source>
        <dbReference type="ARBA" id="ARBA00023136"/>
    </source>
</evidence>